<proteinExistence type="predicted"/>
<organism evidence="1 2">
    <name type="scientific">Kalanchoe fedtschenkoi</name>
    <name type="common">Lavender scallops</name>
    <name type="synonym">South American air plant</name>
    <dbReference type="NCBI Taxonomy" id="63787"/>
    <lineage>
        <taxon>Eukaryota</taxon>
        <taxon>Viridiplantae</taxon>
        <taxon>Streptophyta</taxon>
        <taxon>Embryophyta</taxon>
        <taxon>Tracheophyta</taxon>
        <taxon>Spermatophyta</taxon>
        <taxon>Magnoliopsida</taxon>
        <taxon>eudicotyledons</taxon>
        <taxon>Gunneridae</taxon>
        <taxon>Pentapetalae</taxon>
        <taxon>Saxifragales</taxon>
        <taxon>Crassulaceae</taxon>
        <taxon>Kalanchoe</taxon>
    </lineage>
</organism>
<name>A0A7N0UKZ2_KALFE</name>
<dbReference type="AlphaFoldDB" id="A0A7N0UKZ2"/>
<accession>A0A7N0UKZ2</accession>
<dbReference type="EnsemblPlants" id="Kaladp0070s0049.1.v1.1">
    <property type="protein sequence ID" value="Kaladp0070s0049.1.v1.1"/>
    <property type="gene ID" value="Kaladp0070s0049.v1.1"/>
</dbReference>
<evidence type="ECO:0000313" key="1">
    <source>
        <dbReference type="EnsemblPlants" id="Kaladp0070s0049.1.v1.1"/>
    </source>
</evidence>
<reference evidence="1" key="1">
    <citation type="submission" date="2021-01" db="UniProtKB">
        <authorList>
            <consortium name="EnsemblPlants"/>
        </authorList>
    </citation>
    <scope>IDENTIFICATION</scope>
</reference>
<sequence>MIRIRSQLSTIQKSDAMITMYSTKLKSLADEIMTTEKKLDGDDVMSYILVGLDAEYNLFDSLISSKENIFLSHDLYANAALRGNFGRYYGRYYGRCTGRGSGHGRGDGSRHILVMLQRSPHHSFIIEVIQSLLHWR</sequence>
<protein>
    <submittedName>
        <fullName evidence="1">Uncharacterized protein</fullName>
    </submittedName>
</protein>
<evidence type="ECO:0000313" key="2">
    <source>
        <dbReference type="Proteomes" id="UP000594263"/>
    </source>
</evidence>
<keyword evidence="2" id="KW-1185">Reference proteome</keyword>
<dbReference type="Proteomes" id="UP000594263">
    <property type="component" value="Unplaced"/>
</dbReference>
<dbReference type="Gramene" id="Kaladp0070s0049.1.v1.1">
    <property type="protein sequence ID" value="Kaladp0070s0049.1.v1.1"/>
    <property type="gene ID" value="Kaladp0070s0049.v1.1"/>
</dbReference>